<keyword evidence="3" id="KW-0175">Coiled coil</keyword>
<feature type="compositionally biased region" description="Basic and acidic residues" evidence="8">
    <location>
        <begin position="530"/>
        <end position="545"/>
    </location>
</feature>
<organism evidence="11 12">
    <name type="scientific">Actinidia chinensis var. chinensis</name>
    <name type="common">Chinese soft-hair kiwi</name>
    <dbReference type="NCBI Taxonomy" id="1590841"/>
    <lineage>
        <taxon>Eukaryota</taxon>
        <taxon>Viridiplantae</taxon>
        <taxon>Streptophyta</taxon>
        <taxon>Embryophyta</taxon>
        <taxon>Tracheophyta</taxon>
        <taxon>Spermatophyta</taxon>
        <taxon>Magnoliopsida</taxon>
        <taxon>eudicotyledons</taxon>
        <taxon>Gunneridae</taxon>
        <taxon>Pentapetalae</taxon>
        <taxon>asterids</taxon>
        <taxon>Ericales</taxon>
        <taxon>Actinidiaceae</taxon>
        <taxon>Actinidia</taxon>
    </lineage>
</organism>
<feature type="region of interest" description="Disordered" evidence="8">
    <location>
        <begin position="574"/>
        <end position="627"/>
    </location>
</feature>
<feature type="compositionally biased region" description="Polar residues" evidence="8">
    <location>
        <begin position="510"/>
        <end position="524"/>
    </location>
</feature>
<evidence type="ECO:0000256" key="6">
    <source>
        <dbReference type="ARBA" id="ARBA00023242"/>
    </source>
</evidence>
<reference evidence="12" key="2">
    <citation type="journal article" date="2018" name="BMC Genomics">
        <title>A manually annotated Actinidia chinensis var. chinensis (kiwifruit) genome highlights the challenges associated with draft genomes and gene prediction in plants.</title>
        <authorList>
            <person name="Pilkington S.M."/>
            <person name="Crowhurst R."/>
            <person name="Hilario E."/>
            <person name="Nardozza S."/>
            <person name="Fraser L."/>
            <person name="Peng Y."/>
            <person name="Gunaseelan K."/>
            <person name="Simpson R."/>
            <person name="Tahir J."/>
            <person name="Deroles S.C."/>
            <person name="Templeton K."/>
            <person name="Luo Z."/>
            <person name="Davy M."/>
            <person name="Cheng C."/>
            <person name="McNeilage M."/>
            <person name="Scaglione D."/>
            <person name="Liu Y."/>
            <person name="Zhang Q."/>
            <person name="Datson P."/>
            <person name="De Silva N."/>
            <person name="Gardiner S.E."/>
            <person name="Bassett H."/>
            <person name="Chagne D."/>
            <person name="McCallum J."/>
            <person name="Dzierzon H."/>
            <person name="Deng C."/>
            <person name="Wang Y.Y."/>
            <person name="Barron L."/>
            <person name="Manako K."/>
            <person name="Bowen J."/>
            <person name="Foster T.M."/>
            <person name="Erridge Z.A."/>
            <person name="Tiffin H."/>
            <person name="Waite C.N."/>
            <person name="Davies K.M."/>
            <person name="Grierson E.P."/>
            <person name="Laing W.A."/>
            <person name="Kirk R."/>
            <person name="Chen X."/>
            <person name="Wood M."/>
            <person name="Montefiori M."/>
            <person name="Brummell D.A."/>
            <person name="Schwinn K.E."/>
            <person name="Catanach A."/>
            <person name="Fullerton C."/>
            <person name="Li D."/>
            <person name="Meiyalaghan S."/>
            <person name="Nieuwenhuizen N."/>
            <person name="Read N."/>
            <person name="Prakash R."/>
            <person name="Hunter D."/>
            <person name="Zhang H."/>
            <person name="McKenzie M."/>
            <person name="Knabel M."/>
            <person name="Harris A."/>
            <person name="Allan A.C."/>
            <person name="Gleave A."/>
            <person name="Chen A."/>
            <person name="Janssen B.J."/>
            <person name="Plunkett B."/>
            <person name="Ampomah-Dwamena C."/>
            <person name="Voogd C."/>
            <person name="Leif D."/>
            <person name="Lafferty D."/>
            <person name="Souleyre E.J.F."/>
            <person name="Varkonyi-Gasic E."/>
            <person name="Gambi F."/>
            <person name="Hanley J."/>
            <person name="Yao J.L."/>
            <person name="Cheung J."/>
            <person name="David K.M."/>
            <person name="Warren B."/>
            <person name="Marsh K."/>
            <person name="Snowden K.C."/>
            <person name="Lin-Wang K."/>
            <person name="Brian L."/>
            <person name="Martinez-Sanchez M."/>
            <person name="Wang M."/>
            <person name="Ileperuma N."/>
            <person name="Macnee N."/>
            <person name="Campin R."/>
            <person name="McAtee P."/>
            <person name="Drummond R.S.M."/>
            <person name="Espley R.V."/>
            <person name="Ireland H.S."/>
            <person name="Wu R."/>
            <person name="Atkinson R.G."/>
            <person name="Karunairetnam S."/>
            <person name="Bulley S."/>
            <person name="Chunkath S."/>
            <person name="Hanley Z."/>
            <person name="Storey R."/>
            <person name="Thrimawithana A.H."/>
            <person name="Thomson S."/>
            <person name="David C."/>
            <person name="Testolin R."/>
            <person name="Huang H."/>
            <person name="Hellens R.P."/>
            <person name="Schaffer R.J."/>
        </authorList>
    </citation>
    <scope>NUCLEOTIDE SEQUENCE [LARGE SCALE GENOMIC DNA]</scope>
    <source>
        <strain evidence="12">cv. Red5</strain>
    </source>
</reference>
<dbReference type="InParanoid" id="A0A2R6RZ64"/>
<evidence type="ECO:0000256" key="4">
    <source>
        <dbReference type="ARBA" id="ARBA00023117"/>
    </source>
</evidence>
<feature type="domain" description="NET" evidence="10">
    <location>
        <begin position="317"/>
        <end position="399"/>
    </location>
</feature>
<dbReference type="InterPro" id="IPR036427">
    <property type="entry name" value="Bromodomain-like_sf"/>
</dbReference>
<keyword evidence="2" id="KW-0805">Transcription regulation</keyword>
<accession>A0A2R6RZ64</accession>
<feature type="region of interest" description="Disordered" evidence="8">
    <location>
        <begin position="411"/>
        <end position="545"/>
    </location>
</feature>
<sequence length="728" mass="81095">MMMANNDRFPGCHSSGFAPTYESDGSGSLGRVDTEITVSEDSSAPKRKCINLNDGFGIPMQILPLSKMSPSERRDLVLRFRSQLEQIRVLQKRVEAQRTNGVTLSSSSNILSCSNAQAGPSEEYLKKSSGLIPGSRKKVNPPEPSRHGWNRGTSGRFESASHASAPSALIVNLMKQCEALLKKLMQHQYGWVFNTPVDVVKLNIPDYFSVIKHPMDLGTIKKKIASGEYATPLDFLADVRLTFSNAMTYNPRGNDVHFMADTVSKFFEVRWKVIEKKLPKDSHLYPSPEISGLHEEKETLKPLPPSKKREITSMHHKVMPDPVKRIMTDEEKYKLSRDLEALPGELPDNIIEFLKEQISNGKETGEDEVEVDIDDFSNDTLFTLRKLIDDYLEEKEKNRAKAEPCEIEVLNESGPSNSSMPLCKGNDAIDDDVDIGGNEPPVSSYPLLEIEKGMGHRSSACISSGSSSSNSDSDSSRSDSESGGAKASTPTKLPKENSGPGASLDEKTESVSGMDQLEQISQKLNPIESDCLHDGESAPDERQVSPDKVYRAALLRNRFADTILKAREKTFNQVENGDPEKLRREREEREMQKKKEKARLQAEAKVAEDARRRAEADAEAETKRKRELDREAARQALQMMEKTVEINENSRFLEDLDLLRIVPPEQLPSSVDETHPDPSPDGLGSFKFVGSNPLEQLGLYMKMDEEEDEGEPPSVPNIVGDVEEGEID</sequence>
<dbReference type="InterPro" id="IPR001487">
    <property type="entry name" value="Bromodomain"/>
</dbReference>
<dbReference type="GO" id="GO:0005634">
    <property type="term" value="C:nucleus"/>
    <property type="evidence" value="ECO:0007669"/>
    <property type="project" value="UniProtKB-SubCell"/>
</dbReference>
<dbReference type="InterPro" id="IPR027353">
    <property type="entry name" value="NET_dom"/>
</dbReference>
<feature type="region of interest" description="Disordered" evidence="8">
    <location>
        <begin position="126"/>
        <end position="159"/>
    </location>
</feature>
<dbReference type="InterPro" id="IPR037377">
    <property type="entry name" value="GTE_bromo"/>
</dbReference>
<dbReference type="FunCoup" id="A0A2R6RZ64">
    <property type="interactions" value="2237"/>
</dbReference>
<feature type="compositionally biased region" description="Basic and acidic residues" evidence="8">
    <location>
        <begin position="578"/>
        <end position="627"/>
    </location>
</feature>
<feature type="region of interest" description="Disordered" evidence="8">
    <location>
        <begin position="704"/>
        <end position="728"/>
    </location>
</feature>
<dbReference type="AlphaFoldDB" id="A0A2R6RZ64"/>
<dbReference type="EMBL" id="NKQK01000002">
    <property type="protein sequence ID" value="PSS35279.1"/>
    <property type="molecule type" value="Genomic_DNA"/>
</dbReference>
<evidence type="ECO:0000259" key="9">
    <source>
        <dbReference type="PROSITE" id="PS50014"/>
    </source>
</evidence>
<dbReference type="Pfam" id="PF00439">
    <property type="entry name" value="Bromodomain"/>
    <property type="match status" value="1"/>
</dbReference>
<comment type="caution">
    <text evidence="11">The sequence shown here is derived from an EMBL/GenBank/DDBJ whole genome shotgun (WGS) entry which is preliminary data.</text>
</comment>
<dbReference type="OMA" id="ESEAYQD"/>
<dbReference type="PROSITE" id="PS50014">
    <property type="entry name" value="BROMODOMAIN_2"/>
    <property type="match status" value="1"/>
</dbReference>
<name>A0A2R6RZ64_ACTCC</name>
<dbReference type="PROSITE" id="PS51525">
    <property type="entry name" value="NET"/>
    <property type="match status" value="1"/>
</dbReference>
<gene>
    <name evidence="11" type="ORF">CEY00_Acc02480</name>
</gene>
<evidence type="ECO:0000256" key="1">
    <source>
        <dbReference type="ARBA" id="ARBA00004123"/>
    </source>
</evidence>
<dbReference type="Gene3D" id="1.20.1270.220">
    <property type="match status" value="1"/>
</dbReference>
<evidence type="ECO:0000256" key="3">
    <source>
        <dbReference type="ARBA" id="ARBA00023054"/>
    </source>
</evidence>
<comment type="subcellular location">
    <subcellularLocation>
        <location evidence="1">Nucleus</location>
    </subcellularLocation>
</comment>
<dbReference type="Gene3D" id="1.20.920.10">
    <property type="entry name" value="Bromodomain-like"/>
    <property type="match status" value="1"/>
</dbReference>
<keyword evidence="4 7" id="KW-0103">Bromodomain</keyword>
<dbReference type="OrthoDB" id="21449at2759"/>
<dbReference type="InterPro" id="IPR038336">
    <property type="entry name" value="NET_sf"/>
</dbReference>
<protein>
    <submittedName>
        <fullName evidence="11">Transcription factor like</fullName>
    </submittedName>
</protein>
<dbReference type="SUPFAM" id="SSF47370">
    <property type="entry name" value="Bromodomain"/>
    <property type="match status" value="1"/>
</dbReference>
<dbReference type="SMART" id="SM00297">
    <property type="entry name" value="BROMO"/>
    <property type="match status" value="1"/>
</dbReference>
<evidence type="ECO:0000256" key="7">
    <source>
        <dbReference type="PROSITE-ProRule" id="PRU00035"/>
    </source>
</evidence>
<reference evidence="11 12" key="1">
    <citation type="submission" date="2017-07" db="EMBL/GenBank/DDBJ databases">
        <title>An improved, manually edited Actinidia chinensis var. chinensis (kiwifruit) genome highlights the challenges associated with draft genomes and gene prediction in plants.</title>
        <authorList>
            <person name="Pilkington S."/>
            <person name="Crowhurst R."/>
            <person name="Hilario E."/>
            <person name="Nardozza S."/>
            <person name="Fraser L."/>
            <person name="Peng Y."/>
            <person name="Gunaseelan K."/>
            <person name="Simpson R."/>
            <person name="Tahir J."/>
            <person name="Deroles S."/>
            <person name="Templeton K."/>
            <person name="Luo Z."/>
            <person name="Davy M."/>
            <person name="Cheng C."/>
            <person name="Mcneilage M."/>
            <person name="Scaglione D."/>
            <person name="Liu Y."/>
            <person name="Zhang Q."/>
            <person name="Datson P."/>
            <person name="De Silva N."/>
            <person name="Gardiner S."/>
            <person name="Bassett H."/>
            <person name="Chagne D."/>
            <person name="Mccallum J."/>
            <person name="Dzierzon H."/>
            <person name="Deng C."/>
            <person name="Wang Y.-Y."/>
            <person name="Barron N."/>
            <person name="Manako K."/>
            <person name="Bowen J."/>
            <person name="Foster T."/>
            <person name="Erridge Z."/>
            <person name="Tiffin H."/>
            <person name="Waite C."/>
            <person name="Davies K."/>
            <person name="Grierson E."/>
            <person name="Laing W."/>
            <person name="Kirk R."/>
            <person name="Chen X."/>
            <person name="Wood M."/>
            <person name="Montefiori M."/>
            <person name="Brummell D."/>
            <person name="Schwinn K."/>
            <person name="Catanach A."/>
            <person name="Fullerton C."/>
            <person name="Li D."/>
            <person name="Meiyalaghan S."/>
            <person name="Nieuwenhuizen N."/>
            <person name="Read N."/>
            <person name="Prakash R."/>
            <person name="Hunter D."/>
            <person name="Zhang H."/>
            <person name="Mckenzie M."/>
            <person name="Knabel M."/>
            <person name="Harris A."/>
            <person name="Allan A."/>
            <person name="Chen A."/>
            <person name="Janssen B."/>
            <person name="Plunkett B."/>
            <person name="Dwamena C."/>
            <person name="Voogd C."/>
            <person name="Leif D."/>
            <person name="Lafferty D."/>
            <person name="Souleyre E."/>
            <person name="Varkonyi-Gasic E."/>
            <person name="Gambi F."/>
            <person name="Hanley J."/>
            <person name="Yao J.-L."/>
            <person name="Cheung J."/>
            <person name="David K."/>
            <person name="Warren B."/>
            <person name="Marsh K."/>
            <person name="Snowden K."/>
            <person name="Lin-Wang K."/>
            <person name="Brian L."/>
            <person name="Martinez-Sanchez M."/>
            <person name="Wang M."/>
            <person name="Ileperuma N."/>
            <person name="Macnee N."/>
            <person name="Campin R."/>
            <person name="Mcatee P."/>
            <person name="Drummond R."/>
            <person name="Espley R."/>
            <person name="Ireland H."/>
            <person name="Wu R."/>
            <person name="Atkinson R."/>
            <person name="Karunairetnam S."/>
            <person name="Bulley S."/>
            <person name="Chunkath S."/>
            <person name="Hanley Z."/>
            <person name="Storey R."/>
            <person name="Thrimawithana A."/>
            <person name="Thomson S."/>
            <person name="David C."/>
            <person name="Testolin R."/>
        </authorList>
    </citation>
    <scope>NUCLEOTIDE SEQUENCE [LARGE SCALE GENOMIC DNA]</scope>
    <source>
        <strain evidence="12">cv. Red5</strain>
        <tissue evidence="11">Young leaf</tissue>
    </source>
</reference>
<feature type="region of interest" description="Disordered" evidence="8">
    <location>
        <begin position="665"/>
        <end position="689"/>
    </location>
</feature>
<evidence type="ECO:0000256" key="2">
    <source>
        <dbReference type="ARBA" id="ARBA00023015"/>
    </source>
</evidence>
<evidence type="ECO:0000313" key="11">
    <source>
        <dbReference type="EMBL" id="PSS35279.1"/>
    </source>
</evidence>
<dbReference type="Pfam" id="PF17035">
    <property type="entry name" value="BET"/>
    <property type="match status" value="1"/>
</dbReference>
<dbReference type="PANTHER" id="PTHR46136">
    <property type="entry name" value="TRANSCRIPTION FACTOR GTE8"/>
    <property type="match status" value="1"/>
</dbReference>
<dbReference type="Proteomes" id="UP000241394">
    <property type="component" value="Chromosome LG2"/>
</dbReference>
<dbReference type="STRING" id="1590841.A0A2R6RZ64"/>
<keyword evidence="12" id="KW-1185">Reference proteome</keyword>
<proteinExistence type="predicted"/>
<keyword evidence="6" id="KW-0539">Nucleus</keyword>
<dbReference type="PRINTS" id="PR00503">
    <property type="entry name" value="BROMODOMAIN"/>
</dbReference>
<feature type="compositionally biased region" description="Low complexity" evidence="8">
    <location>
        <begin position="458"/>
        <end position="473"/>
    </location>
</feature>
<evidence type="ECO:0000313" key="12">
    <source>
        <dbReference type="Proteomes" id="UP000241394"/>
    </source>
</evidence>
<dbReference type="PANTHER" id="PTHR46136:SF1">
    <property type="entry name" value="TRANSCRIPTION FACTOR GTE11-RELATED"/>
    <property type="match status" value="1"/>
</dbReference>
<dbReference type="InterPro" id="IPR052442">
    <property type="entry name" value="Env_Response_Regulator"/>
</dbReference>
<dbReference type="Gramene" id="PSS35279">
    <property type="protein sequence ID" value="PSS35279"/>
    <property type="gene ID" value="CEY00_Acc02480"/>
</dbReference>
<evidence type="ECO:0000259" key="10">
    <source>
        <dbReference type="PROSITE" id="PS51525"/>
    </source>
</evidence>
<evidence type="ECO:0000256" key="8">
    <source>
        <dbReference type="SAM" id="MobiDB-lite"/>
    </source>
</evidence>
<feature type="domain" description="Bromo" evidence="9">
    <location>
        <begin position="185"/>
        <end position="257"/>
    </location>
</feature>
<dbReference type="CDD" id="cd05506">
    <property type="entry name" value="Bromo_plant1"/>
    <property type="match status" value="1"/>
</dbReference>
<keyword evidence="5" id="KW-0804">Transcription</keyword>
<evidence type="ECO:0000256" key="5">
    <source>
        <dbReference type="ARBA" id="ARBA00023163"/>
    </source>
</evidence>